<proteinExistence type="inferred from homology"/>
<comment type="similarity">
    <text evidence="2">Belongs to the patched family.</text>
</comment>
<evidence type="ECO:0000313" key="7">
    <source>
        <dbReference type="EMBL" id="KAA0201756.1"/>
    </source>
</evidence>
<dbReference type="Proteomes" id="UP000711488">
    <property type="component" value="Unassembled WGS sequence"/>
</dbReference>
<dbReference type="GO" id="GO:0045879">
    <property type="term" value="P:negative regulation of smoothened signaling pathway"/>
    <property type="evidence" value="ECO:0007669"/>
    <property type="project" value="TreeGrafter"/>
</dbReference>
<comment type="caution">
    <text evidence="7">The sequence shown here is derived from an EMBL/GenBank/DDBJ whole genome shotgun (WGS) entry which is preliminary data.</text>
</comment>
<evidence type="ECO:0000256" key="6">
    <source>
        <dbReference type="ARBA" id="ARBA00023180"/>
    </source>
</evidence>
<dbReference type="OrthoDB" id="5873834at2759"/>
<evidence type="ECO:0000256" key="2">
    <source>
        <dbReference type="ARBA" id="ARBA00005585"/>
    </source>
</evidence>
<keyword evidence="6" id="KW-0325">Glycoprotein</keyword>
<reference evidence="7" key="3">
    <citation type="submission" date="2019-06" db="EMBL/GenBank/DDBJ databases">
        <authorList>
            <person name="Poynton C."/>
            <person name="Hasenbein S."/>
            <person name="Benoit J.B."/>
            <person name="Sepulveda M.S."/>
            <person name="Poelchau M.F."/>
            <person name="Murali S.C."/>
            <person name="Chen S."/>
            <person name="Glastad K.M."/>
            <person name="Werren J.H."/>
            <person name="Vineis J.H."/>
            <person name="Bowen J.L."/>
            <person name="Friedrich M."/>
            <person name="Jones J."/>
            <person name="Robertson H.M."/>
            <person name="Feyereisen R."/>
            <person name="Mechler-Hickson A."/>
            <person name="Mathers N."/>
            <person name="Lee C.E."/>
            <person name="Colbourne J.K."/>
            <person name="Biales A."/>
            <person name="Johnston J.S."/>
            <person name="Wellborn G.A."/>
            <person name="Rosendale A.J."/>
            <person name="Cridge A.G."/>
            <person name="Munoz-Torres M.C."/>
            <person name="Bain P.A."/>
            <person name="Manny A.R."/>
            <person name="Major K.M."/>
            <person name="Lambert F.N."/>
            <person name="Vulpe C.D."/>
            <person name="Tuck P."/>
            <person name="Blalock B.J."/>
            <person name="Lin Y.-Y."/>
            <person name="Smith M.E."/>
            <person name="Ochoa-Acuna H."/>
            <person name="Chen M.-J.M."/>
            <person name="Childers C.P."/>
            <person name="Qu J."/>
            <person name="Dugan S."/>
            <person name="Lee S.L."/>
            <person name="Chao H."/>
            <person name="Dinh H."/>
            <person name="Han Y."/>
            <person name="Doddapaneni H."/>
            <person name="Worley K.C."/>
            <person name="Muzny D.M."/>
            <person name="Gibbs R.A."/>
            <person name="Richards S."/>
        </authorList>
    </citation>
    <scope>NUCLEOTIDE SEQUENCE</scope>
    <source>
        <strain evidence="7">HAZT.00-mixed</strain>
        <tissue evidence="7">Whole organism</tissue>
    </source>
</reference>
<dbReference type="PANTHER" id="PTHR46022:SF1">
    <property type="entry name" value="PROTEIN PATCHED"/>
    <property type="match status" value="1"/>
</dbReference>
<comment type="subcellular location">
    <subcellularLocation>
        <location evidence="1">Membrane</location>
        <topology evidence="1">Multi-pass membrane protein</topology>
    </subcellularLocation>
</comment>
<dbReference type="GO" id="GO:0008158">
    <property type="term" value="F:hedgehog receptor activity"/>
    <property type="evidence" value="ECO:0007669"/>
    <property type="project" value="TreeGrafter"/>
</dbReference>
<reference evidence="7" key="2">
    <citation type="journal article" date="2018" name="Environ. Sci. Technol.">
        <title>The Toxicogenome of Hyalella azteca: A Model for Sediment Ecotoxicology and Evolutionary Toxicology.</title>
        <authorList>
            <person name="Poynton H.C."/>
            <person name="Hasenbein S."/>
            <person name="Benoit J.B."/>
            <person name="Sepulveda M.S."/>
            <person name="Poelchau M.F."/>
            <person name="Hughes D.S.T."/>
            <person name="Murali S.C."/>
            <person name="Chen S."/>
            <person name="Glastad K.M."/>
            <person name="Goodisman M.A.D."/>
            <person name="Werren J.H."/>
            <person name="Vineis J.H."/>
            <person name="Bowen J.L."/>
            <person name="Friedrich M."/>
            <person name="Jones J."/>
            <person name="Robertson H.M."/>
            <person name="Feyereisen R."/>
            <person name="Mechler-Hickson A."/>
            <person name="Mathers N."/>
            <person name="Lee C.E."/>
            <person name="Colbourne J.K."/>
            <person name="Biales A."/>
            <person name="Johnston J.S."/>
            <person name="Wellborn G.A."/>
            <person name="Rosendale A.J."/>
            <person name="Cridge A.G."/>
            <person name="Munoz-Torres M.C."/>
            <person name="Bain P.A."/>
            <person name="Manny A.R."/>
            <person name="Major K.M."/>
            <person name="Lambert F.N."/>
            <person name="Vulpe C.D."/>
            <person name="Tuck P."/>
            <person name="Blalock B.J."/>
            <person name="Lin Y.Y."/>
            <person name="Smith M.E."/>
            <person name="Ochoa-Acuna H."/>
            <person name="Chen M.M."/>
            <person name="Childers C.P."/>
            <person name="Qu J."/>
            <person name="Dugan S."/>
            <person name="Lee S.L."/>
            <person name="Chao H."/>
            <person name="Dinh H."/>
            <person name="Han Y."/>
            <person name="Doddapaneni H."/>
            <person name="Worley K.C."/>
            <person name="Muzny D.M."/>
            <person name="Gibbs R.A."/>
            <person name="Richards S."/>
        </authorList>
    </citation>
    <scope>NUCLEOTIDE SEQUENCE</scope>
    <source>
        <strain evidence="7">HAZT.00-mixed</strain>
        <tissue evidence="7">Whole organism</tissue>
    </source>
</reference>
<dbReference type="AlphaFoldDB" id="A0A6A0H7N2"/>
<evidence type="ECO:0000256" key="4">
    <source>
        <dbReference type="ARBA" id="ARBA00022989"/>
    </source>
</evidence>
<reference evidence="7" key="1">
    <citation type="submission" date="2014-08" db="EMBL/GenBank/DDBJ databases">
        <authorList>
            <person name="Murali S."/>
            <person name="Richards S."/>
            <person name="Bandaranaike D."/>
            <person name="Bellair M."/>
            <person name="Blankenburg K."/>
            <person name="Chao H."/>
            <person name="Dinh H."/>
            <person name="Doddapaneni H."/>
            <person name="Dugan-Rocha S."/>
            <person name="Elkadiri S."/>
            <person name="Gnanaolivu R."/>
            <person name="Hughes D."/>
            <person name="Lee S."/>
            <person name="Li M."/>
            <person name="Ming W."/>
            <person name="Munidasa M."/>
            <person name="Muniz J."/>
            <person name="Nguyen L."/>
            <person name="Osuji N."/>
            <person name="Pu L.-L."/>
            <person name="Puazo M."/>
            <person name="Skinner E."/>
            <person name="Qu C."/>
            <person name="Quiroz J."/>
            <person name="Raj R."/>
            <person name="Weissenberger G."/>
            <person name="Xin Y."/>
            <person name="Zou X."/>
            <person name="Han Y."/>
            <person name="Worley K."/>
            <person name="Muzny D."/>
            <person name="Gibbs R."/>
        </authorList>
    </citation>
    <scope>NUCLEOTIDE SEQUENCE</scope>
    <source>
        <strain evidence="7">HAZT.00-mixed</strain>
        <tissue evidence="7">Whole organism</tissue>
    </source>
</reference>
<accession>A0A6A0H7N2</accession>
<protein>
    <submittedName>
        <fullName evidence="7">Uncharacterized protein</fullName>
    </submittedName>
</protein>
<keyword evidence="4" id="KW-1133">Transmembrane helix</keyword>
<evidence type="ECO:0000256" key="1">
    <source>
        <dbReference type="ARBA" id="ARBA00004141"/>
    </source>
</evidence>
<keyword evidence="5" id="KW-0472">Membrane</keyword>
<dbReference type="GO" id="GO:0005119">
    <property type="term" value="F:smoothened binding"/>
    <property type="evidence" value="ECO:0007669"/>
    <property type="project" value="TreeGrafter"/>
</dbReference>
<keyword evidence="3" id="KW-0812">Transmembrane</keyword>
<sequence>MGRASGSRGALWMRCLLQEQLQQAGQFCDRHAGKVVFVAILVLSSFCVGLKSATLVTNIEQLWVQGE</sequence>
<evidence type="ECO:0000256" key="3">
    <source>
        <dbReference type="ARBA" id="ARBA00022692"/>
    </source>
</evidence>
<evidence type="ECO:0000256" key="5">
    <source>
        <dbReference type="ARBA" id="ARBA00023136"/>
    </source>
</evidence>
<gene>
    <name evidence="7" type="ORF">HAZT_HAZT001989</name>
</gene>
<organism evidence="7">
    <name type="scientific">Hyalella azteca</name>
    <name type="common">Amphipod</name>
    <dbReference type="NCBI Taxonomy" id="294128"/>
    <lineage>
        <taxon>Eukaryota</taxon>
        <taxon>Metazoa</taxon>
        <taxon>Ecdysozoa</taxon>
        <taxon>Arthropoda</taxon>
        <taxon>Crustacea</taxon>
        <taxon>Multicrustacea</taxon>
        <taxon>Malacostraca</taxon>
        <taxon>Eumalacostraca</taxon>
        <taxon>Peracarida</taxon>
        <taxon>Amphipoda</taxon>
        <taxon>Senticaudata</taxon>
        <taxon>Talitrida</taxon>
        <taxon>Talitroidea</taxon>
        <taxon>Hyalellidae</taxon>
        <taxon>Hyalella</taxon>
    </lineage>
</organism>
<dbReference type="PANTHER" id="PTHR46022">
    <property type="entry name" value="PROTEIN PATCHED"/>
    <property type="match status" value="1"/>
</dbReference>
<name>A0A6A0H7N2_HYAAZ</name>
<dbReference type="GO" id="GO:0097108">
    <property type="term" value="F:hedgehog family protein binding"/>
    <property type="evidence" value="ECO:0007669"/>
    <property type="project" value="TreeGrafter"/>
</dbReference>
<dbReference type="EMBL" id="JQDR03005071">
    <property type="protein sequence ID" value="KAA0201756.1"/>
    <property type="molecule type" value="Genomic_DNA"/>
</dbReference>
<dbReference type="GO" id="GO:0005886">
    <property type="term" value="C:plasma membrane"/>
    <property type="evidence" value="ECO:0007669"/>
    <property type="project" value="TreeGrafter"/>
</dbReference>